<feature type="coiled-coil region" evidence="8">
    <location>
        <begin position="104"/>
        <end position="176"/>
    </location>
</feature>
<protein>
    <submittedName>
        <fullName evidence="10">25196_t:CDS:1</fullName>
    </submittedName>
</protein>
<evidence type="ECO:0000256" key="1">
    <source>
        <dbReference type="ARBA" id="ARBA00004651"/>
    </source>
</evidence>
<sequence>MRTFEINQRIKIDEKNDIEMPYVYIKEGYIPFSFRWWHSAARKVLGHALIVTAFSAVVTTISLKTKYKLDIPLTFINILSFVVGLLLAYRINAAHNRHLNNGRLKAKNKDRSNTEEEIKEIKEEEIREEIKEEIREEIKEEIREDIKEEIREEIKEEEEEEKIMIEEEEKEIFREKRCAVRLLIGFAIATKHYLREERGEECKPFISNINSTLPGFKALMVLDDKSESENIDQEESECLRFKTLFRRNLSLYVHHNLPLEISLYISDYITTQFQEERINVPIAIHMLTNLNLLIECLSAFERISRTPVHFAVAIHIAQTVWFYCLSLPFQLVSILGWLTIVVVFFAAETPSWETTTQIL</sequence>
<dbReference type="PANTHER" id="PTHR33281:SF19">
    <property type="entry name" value="VOLTAGE-DEPENDENT ANION CHANNEL-FORMING PROTEIN YNEE"/>
    <property type="match status" value="1"/>
</dbReference>
<dbReference type="OrthoDB" id="1368at2759"/>
<dbReference type="Proteomes" id="UP000789759">
    <property type="component" value="Unassembled WGS sequence"/>
</dbReference>
<keyword evidence="11" id="KW-1185">Reference proteome</keyword>
<comment type="caution">
    <text evidence="10">The sequence shown here is derived from an EMBL/GenBank/DDBJ whole genome shotgun (WGS) entry which is preliminary data.</text>
</comment>
<dbReference type="EMBL" id="CAJVQA010008645">
    <property type="protein sequence ID" value="CAG8675058.1"/>
    <property type="molecule type" value="Genomic_DNA"/>
</dbReference>
<keyword evidence="4 9" id="KW-0812">Transmembrane</keyword>
<keyword evidence="6" id="KW-0406">Ion transport</keyword>
<dbReference type="GO" id="GO:0005886">
    <property type="term" value="C:plasma membrane"/>
    <property type="evidence" value="ECO:0007669"/>
    <property type="project" value="UniProtKB-SubCell"/>
</dbReference>
<keyword evidence="7 9" id="KW-0472">Membrane</keyword>
<evidence type="ECO:0000256" key="7">
    <source>
        <dbReference type="ARBA" id="ARBA00023136"/>
    </source>
</evidence>
<evidence type="ECO:0000256" key="4">
    <source>
        <dbReference type="ARBA" id="ARBA00022692"/>
    </source>
</evidence>
<gene>
    <name evidence="10" type="ORF">CPELLU_LOCUS10477</name>
</gene>
<dbReference type="GO" id="GO:0005254">
    <property type="term" value="F:chloride channel activity"/>
    <property type="evidence" value="ECO:0007669"/>
    <property type="project" value="InterPro"/>
</dbReference>
<evidence type="ECO:0000256" key="8">
    <source>
        <dbReference type="SAM" id="Coils"/>
    </source>
</evidence>
<feature type="transmembrane region" description="Helical" evidence="9">
    <location>
        <begin position="44"/>
        <end position="63"/>
    </location>
</feature>
<dbReference type="Pfam" id="PF25539">
    <property type="entry name" value="Bestrophin_2"/>
    <property type="match status" value="2"/>
</dbReference>
<name>A0A9N9HBS3_9GLOM</name>
<dbReference type="InterPro" id="IPR044669">
    <property type="entry name" value="YneE/VCCN1/2-like"/>
</dbReference>
<keyword evidence="8" id="KW-0175">Coiled coil</keyword>
<evidence type="ECO:0000256" key="9">
    <source>
        <dbReference type="SAM" id="Phobius"/>
    </source>
</evidence>
<comment type="subcellular location">
    <subcellularLocation>
        <location evidence="1">Cell membrane</location>
        <topology evidence="1">Multi-pass membrane protein</topology>
    </subcellularLocation>
</comment>
<dbReference type="PANTHER" id="PTHR33281">
    <property type="entry name" value="UPF0187 PROTEIN YNEE"/>
    <property type="match status" value="1"/>
</dbReference>
<accession>A0A9N9HBS3</accession>
<keyword evidence="2" id="KW-0813">Transport</keyword>
<evidence type="ECO:0000256" key="5">
    <source>
        <dbReference type="ARBA" id="ARBA00022989"/>
    </source>
</evidence>
<evidence type="ECO:0000256" key="3">
    <source>
        <dbReference type="ARBA" id="ARBA00022475"/>
    </source>
</evidence>
<proteinExistence type="predicted"/>
<dbReference type="AlphaFoldDB" id="A0A9N9HBS3"/>
<evidence type="ECO:0000313" key="10">
    <source>
        <dbReference type="EMBL" id="CAG8675058.1"/>
    </source>
</evidence>
<organism evidence="10 11">
    <name type="scientific">Cetraspora pellucida</name>
    <dbReference type="NCBI Taxonomy" id="1433469"/>
    <lineage>
        <taxon>Eukaryota</taxon>
        <taxon>Fungi</taxon>
        <taxon>Fungi incertae sedis</taxon>
        <taxon>Mucoromycota</taxon>
        <taxon>Glomeromycotina</taxon>
        <taxon>Glomeromycetes</taxon>
        <taxon>Diversisporales</taxon>
        <taxon>Gigasporaceae</taxon>
        <taxon>Cetraspora</taxon>
    </lineage>
</organism>
<feature type="transmembrane region" description="Helical" evidence="9">
    <location>
        <begin position="320"/>
        <end position="347"/>
    </location>
</feature>
<keyword evidence="3" id="KW-1003">Cell membrane</keyword>
<reference evidence="10" key="1">
    <citation type="submission" date="2021-06" db="EMBL/GenBank/DDBJ databases">
        <authorList>
            <person name="Kallberg Y."/>
            <person name="Tangrot J."/>
            <person name="Rosling A."/>
        </authorList>
    </citation>
    <scope>NUCLEOTIDE SEQUENCE</scope>
    <source>
        <strain evidence="10">FL966</strain>
    </source>
</reference>
<keyword evidence="5 9" id="KW-1133">Transmembrane helix</keyword>
<evidence type="ECO:0000313" key="11">
    <source>
        <dbReference type="Proteomes" id="UP000789759"/>
    </source>
</evidence>
<evidence type="ECO:0000256" key="6">
    <source>
        <dbReference type="ARBA" id="ARBA00023065"/>
    </source>
</evidence>
<feature type="transmembrane region" description="Helical" evidence="9">
    <location>
        <begin position="69"/>
        <end position="89"/>
    </location>
</feature>
<evidence type="ECO:0000256" key="2">
    <source>
        <dbReference type="ARBA" id="ARBA00022448"/>
    </source>
</evidence>